<dbReference type="Gene3D" id="1.20.1280.50">
    <property type="match status" value="1"/>
</dbReference>
<dbReference type="SMART" id="SM00671">
    <property type="entry name" value="SEL1"/>
    <property type="match status" value="4"/>
</dbReference>
<feature type="compositionally biased region" description="Polar residues" evidence="1">
    <location>
        <begin position="14"/>
        <end position="23"/>
    </location>
</feature>
<gene>
    <name evidence="2" type="ORF">CSSPTR1EN2_LOCUS5019</name>
</gene>
<evidence type="ECO:0000313" key="3">
    <source>
        <dbReference type="Proteomes" id="UP001497512"/>
    </source>
</evidence>
<sequence length="450" mass="50531">MVKLRIPDPGMDHSSITSCGQDSGQVLHRSQHSFEARRRKSSHSKQFVGCFKRLRSREPRLHHHPLRERLRAVSPQRNDHEELLLQQGKGLSVIEGSTRSSRVWARDSFSIRNRLGHEKLIKYEPTAIKHRSWIEGNDRMTNARRSDHFWADKEHPTCSTSIPQVSTADFSLLPYDVLRQIAGSFSWADLWAATRVCRSWNQALAPLREGMLFLEWGKKWKHGRGGVSCNLGKALDSFQKGAIRGCAAAMVDAGLLLWELGRQEEGIRWYKQAADLGCPAGQCNLGLAYMLADSSDLAEAVKWFQLAAEAGHARAQYSLALCLHQGWGVDRNMSKAAQWYLKAAKGGSSRAMYNLALCYRSGEGTVQNYREARHWMKCAAMAGHRKAQFEHGLTLFAEGDGSLALVFLELATRAGETGAKHIRDILLQQLSPKSRAHAISCADKFQEGKW</sequence>
<dbReference type="PANTHER" id="PTHR45088:SF1">
    <property type="entry name" value="OS04G0476000 PROTEIN"/>
    <property type="match status" value="1"/>
</dbReference>
<proteinExistence type="predicted"/>
<keyword evidence="3" id="KW-1185">Reference proteome</keyword>
<organism evidence="2 3">
    <name type="scientific">Sphagnum troendelagicum</name>
    <dbReference type="NCBI Taxonomy" id="128251"/>
    <lineage>
        <taxon>Eukaryota</taxon>
        <taxon>Viridiplantae</taxon>
        <taxon>Streptophyta</taxon>
        <taxon>Embryophyta</taxon>
        <taxon>Bryophyta</taxon>
        <taxon>Sphagnophytina</taxon>
        <taxon>Sphagnopsida</taxon>
        <taxon>Sphagnales</taxon>
        <taxon>Sphagnaceae</taxon>
        <taxon>Sphagnum</taxon>
    </lineage>
</organism>
<protein>
    <recommendedName>
        <fullName evidence="4">F-box protein</fullName>
    </recommendedName>
</protein>
<reference evidence="2" key="1">
    <citation type="submission" date="2024-02" db="EMBL/GenBank/DDBJ databases">
        <authorList>
            <consortium name="ELIXIR-Norway"/>
            <consortium name="Elixir Norway"/>
        </authorList>
    </citation>
    <scope>NUCLEOTIDE SEQUENCE</scope>
</reference>
<evidence type="ECO:0000313" key="2">
    <source>
        <dbReference type="EMBL" id="CAK9199603.1"/>
    </source>
</evidence>
<dbReference type="EMBL" id="OZ019904">
    <property type="protein sequence ID" value="CAK9199603.1"/>
    <property type="molecule type" value="Genomic_DNA"/>
</dbReference>
<dbReference type="CDD" id="cd09917">
    <property type="entry name" value="F-box_SF"/>
    <property type="match status" value="1"/>
</dbReference>
<dbReference type="PANTHER" id="PTHR45088">
    <property type="entry name" value="OSJNBA0022H21.17 PROTEIN"/>
    <property type="match status" value="1"/>
</dbReference>
<feature type="region of interest" description="Disordered" evidence="1">
    <location>
        <begin position="1"/>
        <end position="23"/>
    </location>
</feature>
<accession>A0ABP0TLF7</accession>
<dbReference type="InterPro" id="IPR011990">
    <property type="entry name" value="TPR-like_helical_dom_sf"/>
</dbReference>
<dbReference type="Pfam" id="PF08238">
    <property type="entry name" value="Sel1"/>
    <property type="match status" value="4"/>
</dbReference>
<dbReference type="SUPFAM" id="SSF81383">
    <property type="entry name" value="F-box domain"/>
    <property type="match status" value="1"/>
</dbReference>
<dbReference type="SUPFAM" id="SSF81901">
    <property type="entry name" value="HCP-like"/>
    <property type="match status" value="1"/>
</dbReference>
<dbReference type="Proteomes" id="UP001497512">
    <property type="component" value="Chromosome 12"/>
</dbReference>
<dbReference type="Gene3D" id="1.25.40.10">
    <property type="entry name" value="Tetratricopeptide repeat domain"/>
    <property type="match status" value="2"/>
</dbReference>
<dbReference type="InterPro" id="IPR006597">
    <property type="entry name" value="Sel1-like"/>
</dbReference>
<name>A0ABP0TLF7_9BRYO</name>
<evidence type="ECO:0000256" key="1">
    <source>
        <dbReference type="SAM" id="MobiDB-lite"/>
    </source>
</evidence>
<dbReference type="InterPro" id="IPR053301">
    <property type="entry name" value="F-box_motif"/>
</dbReference>
<dbReference type="InterPro" id="IPR036047">
    <property type="entry name" value="F-box-like_dom_sf"/>
</dbReference>
<evidence type="ECO:0008006" key="4">
    <source>
        <dbReference type="Google" id="ProtNLM"/>
    </source>
</evidence>